<dbReference type="SUPFAM" id="SSF51445">
    <property type="entry name" value="(Trans)glycosidases"/>
    <property type="match status" value="1"/>
</dbReference>
<feature type="signal peptide" evidence="1">
    <location>
        <begin position="1"/>
        <end position="18"/>
    </location>
</feature>
<gene>
    <name evidence="3" type="ORF">SBOR_4799</name>
</gene>
<organism evidence="3 4">
    <name type="scientific">Sclerotinia borealis (strain F-4128)</name>
    <dbReference type="NCBI Taxonomy" id="1432307"/>
    <lineage>
        <taxon>Eukaryota</taxon>
        <taxon>Fungi</taxon>
        <taxon>Dikarya</taxon>
        <taxon>Ascomycota</taxon>
        <taxon>Pezizomycotina</taxon>
        <taxon>Leotiomycetes</taxon>
        <taxon>Helotiales</taxon>
        <taxon>Sclerotiniaceae</taxon>
        <taxon>Sclerotinia</taxon>
    </lineage>
</organism>
<dbReference type="GO" id="GO:0016787">
    <property type="term" value="F:hydrolase activity"/>
    <property type="evidence" value="ECO:0007669"/>
    <property type="project" value="UniProtKB-KW"/>
</dbReference>
<accession>W9CJM0</accession>
<protein>
    <submittedName>
        <fullName evidence="3">Glycoside hydrolase family 79 protein</fullName>
    </submittedName>
</protein>
<name>W9CJM0_SCLBF</name>
<keyword evidence="4" id="KW-1185">Reference proteome</keyword>
<sequence length="558" mass="60076">MARIIGIVLLSLVQAIHAQSSFIVASTSPASAGTPLPAFISYSIEFCFFPDYAGNTSNPNTFSNNLLNNLGHFQGSKPHIRVGGNTQDYALYNASLPYAVNGTFNAAKAADYPTTVYIGPSYFESYSTWPDVKFSHGFNMGLGGSSSAGWQTLLDTVPLACKALEGGKLLMWEYGNEPDLFSTSAQGPVRPPSWNESTYVSQWLNGSRQIKEGVAAACPDLASYGFMAPSFAGVENHLNPVTTWNDGLDVDKDIELISSHNYIGGATQPGVTLQGTLMNHTQTVISVARQLNVSNLLASSNIPFILGETNSLYNQGAPGLSNAYGAALWNLDFALYGASKNIHRIQYVKFLETIPPDFHIDNPSRSFHTGLSFRYAAWQPQDTEINPKGTKPPYYGNIATAAFLSNLTASTITIAEIPLSNAMESAYAAYANGALKRIIIINMHEYNYTVNGTSTVLNPVPRPIRNYTVTIPSHATNSPDYYAPAPLPKSATLRALHANGSDAITGITYDGYSYNYELNNGLPVRLTNVTVGQKVRVVGGKLIVPVEDSGAVTIDFGA</sequence>
<dbReference type="Pfam" id="PF16862">
    <property type="entry name" value="Glyco_hydro_79C"/>
    <property type="match status" value="1"/>
</dbReference>
<evidence type="ECO:0000256" key="1">
    <source>
        <dbReference type="SAM" id="SignalP"/>
    </source>
</evidence>
<evidence type="ECO:0000259" key="2">
    <source>
        <dbReference type="Pfam" id="PF16862"/>
    </source>
</evidence>
<keyword evidence="3" id="KW-0378">Hydrolase</keyword>
<evidence type="ECO:0000313" key="4">
    <source>
        <dbReference type="Proteomes" id="UP000019487"/>
    </source>
</evidence>
<keyword evidence="1" id="KW-0732">Signal</keyword>
<dbReference type="PANTHER" id="PTHR36183:SF2">
    <property type="entry name" value="BETA-GLUCURONIDASE C-TERMINAL DOMAIN-CONTAINING PROTEIN"/>
    <property type="match status" value="1"/>
</dbReference>
<proteinExistence type="predicted"/>
<dbReference type="Gene3D" id="3.20.20.80">
    <property type="entry name" value="Glycosidases"/>
    <property type="match status" value="1"/>
</dbReference>
<dbReference type="Proteomes" id="UP000019487">
    <property type="component" value="Unassembled WGS sequence"/>
</dbReference>
<dbReference type="HOGENOM" id="CLU_022148_0_0_1"/>
<dbReference type="OrthoDB" id="2796951at2759"/>
<dbReference type="AlphaFoldDB" id="W9CJM0"/>
<feature type="chain" id="PRO_5004920529" evidence="1">
    <location>
        <begin position="19"/>
        <end position="558"/>
    </location>
</feature>
<reference evidence="3 4" key="1">
    <citation type="journal article" date="2014" name="Genome Announc.">
        <title>Draft genome sequence of Sclerotinia borealis, a psychrophilic plant pathogenic fungus.</title>
        <authorList>
            <person name="Mardanov A.V."/>
            <person name="Beletsky A.V."/>
            <person name="Kadnikov V.V."/>
            <person name="Ignatov A.N."/>
            <person name="Ravin N.V."/>
        </authorList>
    </citation>
    <scope>NUCLEOTIDE SEQUENCE [LARGE SCALE GENOMIC DNA]</scope>
    <source>
        <strain evidence="4">F-4157</strain>
    </source>
</reference>
<feature type="domain" description="Beta-glucuronidase C-terminal" evidence="2">
    <location>
        <begin position="426"/>
        <end position="552"/>
    </location>
</feature>
<dbReference type="PANTHER" id="PTHR36183">
    <property type="entry name" value="BETA-GLUCURONIDASE"/>
    <property type="match status" value="1"/>
</dbReference>
<evidence type="ECO:0000313" key="3">
    <source>
        <dbReference type="EMBL" id="ESZ94839.1"/>
    </source>
</evidence>
<dbReference type="EMBL" id="AYSA01000223">
    <property type="protein sequence ID" value="ESZ94839.1"/>
    <property type="molecule type" value="Genomic_DNA"/>
</dbReference>
<dbReference type="InterPro" id="IPR052974">
    <property type="entry name" value="GH79_Enzymes"/>
</dbReference>
<dbReference type="InterPro" id="IPR017853">
    <property type="entry name" value="GH"/>
</dbReference>
<comment type="caution">
    <text evidence="3">The sequence shown here is derived from an EMBL/GenBank/DDBJ whole genome shotgun (WGS) entry which is preliminary data.</text>
</comment>
<dbReference type="InterPro" id="IPR031728">
    <property type="entry name" value="GlcAase_C"/>
</dbReference>